<dbReference type="InterPro" id="IPR000014">
    <property type="entry name" value="PAS"/>
</dbReference>
<dbReference type="EC" id="2.7.13.3" evidence="2"/>
<accession>A0A0F8BGW7</accession>
<dbReference type="RefSeq" id="WP_050025762.1">
    <property type="nucleotide sequence ID" value="NZ_JNFH02000053.1"/>
</dbReference>
<evidence type="ECO:0000259" key="6">
    <source>
        <dbReference type="PROSITE" id="PS50109"/>
    </source>
</evidence>
<dbReference type="InterPro" id="IPR035965">
    <property type="entry name" value="PAS-like_dom_sf"/>
</dbReference>
<dbReference type="InterPro" id="IPR005467">
    <property type="entry name" value="His_kinase_dom"/>
</dbReference>
<dbReference type="SUPFAM" id="SSF47384">
    <property type="entry name" value="Homodimeric domain of signal transducing histidine kinase"/>
    <property type="match status" value="1"/>
</dbReference>
<feature type="domain" description="PAC" evidence="8">
    <location>
        <begin position="345"/>
        <end position="398"/>
    </location>
</feature>
<dbReference type="SMART" id="SM00387">
    <property type="entry name" value="HATPase_c"/>
    <property type="match status" value="1"/>
</dbReference>
<gene>
    <name evidence="9" type="ORF">FK85_28670</name>
</gene>
<dbReference type="GO" id="GO:0000155">
    <property type="term" value="F:phosphorelay sensor kinase activity"/>
    <property type="evidence" value="ECO:0007669"/>
    <property type="project" value="InterPro"/>
</dbReference>
<dbReference type="InterPro" id="IPR036890">
    <property type="entry name" value="HATPase_C_sf"/>
</dbReference>
<dbReference type="InterPro" id="IPR013656">
    <property type="entry name" value="PAS_4"/>
</dbReference>
<dbReference type="SMART" id="SM00086">
    <property type="entry name" value="PAC"/>
    <property type="match status" value="4"/>
</dbReference>
<protein>
    <recommendedName>
        <fullName evidence="2">histidine kinase</fullName>
        <ecNumber evidence="2">2.7.13.3</ecNumber>
    </recommendedName>
</protein>
<dbReference type="PROSITE" id="PS50109">
    <property type="entry name" value="HIS_KIN"/>
    <property type="match status" value="1"/>
</dbReference>
<dbReference type="EMBL" id="JNFH02000053">
    <property type="protein sequence ID" value="KKF39418.1"/>
    <property type="molecule type" value="Genomic_DNA"/>
</dbReference>
<feature type="domain" description="PAC" evidence="8">
    <location>
        <begin position="94"/>
        <end position="144"/>
    </location>
</feature>
<dbReference type="CDD" id="cd00082">
    <property type="entry name" value="HisKA"/>
    <property type="match status" value="1"/>
</dbReference>
<dbReference type="Pfam" id="PF08447">
    <property type="entry name" value="PAS_3"/>
    <property type="match status" value="2"/>
</dbReference>
<evidence type="ECO:0000259" key="8">
    <source>
        <dbReference type="PROSITE" id="PS50113"/>
    </source>
</evidence>
<evidence type="ECO:0000256" key="2">
    <source>
        <dbReference type="ARBA" id="ARBA00012438"/>
    </source>
</evidence>
<dbReference type="CDD" id="cd00130">
    <property type="entry name" value="PAS"/>
    <property type="match status" value="5"/>
</dbReference>
<evidence type="ECO:0000259" key="7">
    <source>
        <dbReference type="PROSITE" id="PS50112"/>
    </source>
</evidence>
<evidence type="ECO:0000313" key="9">
    <source>
        <dbReference type="EMBL" id="KKF39418.1"/>
    </source>
</evidence>
<dbReference type="InterPro" id="IPR000700">
    <property type="entry name" value="PAS-assoc_C"/>
</dbReference>
<dbReference type="Gene3D" id="3.30.450.20">
    <property type="entry name" value="PAS domain"/>
    <property type="match status" value="5"/>
</dbReference>
<organism evidence="9 10">
    <name type="scientific">Halorubrum saccharovorum</name>
    <dbReference type="NCBI Taxonomy" id="2248"/>
    <lineage>
        <taxon>Archaea</taxon>
        <taxon>Methanobacteriati</taxon>
        <taxon>Methanobacteriota</taxon>
        <taxon>Stenosarchaea group</taxon>
        <taxon>Halobacteria</taxon>
        <taxon>Halobacteriales</taxon>
        <taxon>Haloferacaceae</taxon>
        <taxon>Halorubrum</taxon>
    </lineage>
</organism>
<evidence type="ECO:0000256" key="4">
    <source>
        <dbReference type="ARBA" id="ARBA00022679"/>
    </source>
</evidence>
<evidence type="ECO:0000256" key="5">
    <source>
        <dbReference type="ARBA" id="ARBA00022777"/>
    </source>
</evidence>
<keyword evidence="10" id="KW-1185">Reference proteome</keyword>
<dbReference type="SUPFAM" id="SSF55785">
    <property type="entry name" value="PYP-like sensor domain (PAS domain)"/>
    <property type="match status" value="5"/>
</dbReference>
<name>A0A0F8BGW7_9EURY</name>
<dbReference type="InterPro" id="IPR013655">
    <property type="entry name" value="PAS_fold_3"/>
</dbReference>
<dbReference type="PROSITE" id="PS50113">
    <property type="entry name" value="PAC"/>
    <property type="match status" value="4"/>
</dbReference>
<keyword evidence="3" id="KW-0597">Phosphoprotein</keyword>
<evidence type="ECO:0000313" key="10">
    <source>
        <dbReference type="Proteomes" id="UP000053331"/>
    </source>
</evidence>
<dbReference type="SMART" id="SM00388">
    <property type="entry name" value="HisKA"/>
    <property type="match status" value="1"/>
</dbReference>
<dbReference type="Pfam" id="PF02518">
    <property type="entry name" value="HATPase_c"/>
    <property type="match status" value="1"/>
</dbReference>
<dbReference type="Proteomes" id="UP000053331">
    <property type="component" value="Unassembled WGS sequence"/>
</dbReference>
<dbReference type="Gene3D" id="3.30.565.10">
    <property type="entry name" value="Histidine kinase-like ATPase, C-terminal domain"/>
    <property type="match status" value="1"/>
</dbReference>
<dbReference type="InterPro" id="IPR036097">
    <property type="entry name" value="HisK_dim/P_sf"/>
</dbReference>
<sequence>MDGNSRSNNDGGESDTVYEAIFREIDDAVFLIDVARTDGGYEFTFQQNNTAHQQQTGFSEDTMRGQTPRELLGDEQGAVVAENYRRCIEQGKTIEYEEQLTFPGGTSHWQTKLTPIAEGGTITRIVGVARDITEQKEREREHQRTYRRFQTVLETMSAAVFLKDADGRYLLMNQACRDLFDVDADPVGMTDEDLFPEEIAEQARADDLRVLESGAQIELEETIPTPAGESVRLTRKSPVYDDEGEIVAVCGVSTDITEQKAGERALQQLKDRLELAVEGAQLGIWDWDMTTDEVEFNEQWARMLGHEPDEIDPHLDAWVRRVHPDDLEPSEAALSEHMAGETEYYDTEHRMRTASGEWKWIRDVGKVVERDADGEPVRAVGIHLDIDDRKRRERELERTRELIERTQESASIGWWEVDLVNESLTWSDEVYRIHGVPMDESVELEEAMEFYHPDDREAIRTAFDRLTEEGEPYDLELRIVTASGQTRWIRAIGDPQFGDTGDVVGALGLFQDITERKEYEIALEATREELRKIIDLVPDLVFVKNRDGEYLLANEATAEAYGKTPEEVEGRSEGEIIPDAEDSTEFRQDDLEVIESGEPKAIGEETLTTAAGETRILQTVKIPYKMPETGEDAVLGYARDVTELKEYERTLEQQRDSLTLLNQVVRHDIRNQLMVVESYTELLEDSLPDDQSRTYARTVIEAAKQAAEITETAKDVTDVLLQVGSDRTPMRLRDELTEQIERVRSDQDRATVSVEGPIPDVAVLADDLLESVFRNLLTNAVVHNNEDVAEIAVSARVVDDAVRVSIADNGPGIEDKHKEQIFLEGEKGLESGGTGIGLYLVKTLVDKYGGDVWVEDNEPTGSVFVVELPLAD</sequence>
<dbReference type="AlphaFoldDB" id="A0A0F8BGW7"/>
<dbReference type="InterPro" id="IPR003594">
    <property type="entry name" value="HATPase_dom"/>
</dbReference>
<keyword evidence="4" id="KW-0808">Transferase</keyword>
<dbReference type="PROSITE" id="PS50112">
    <property type="entry name" value="PAS"/>
    <property type="match status" value="4"/>
</dbReference>
<dbReference type="PANTHER" id="PTHR43304:SF1">
    <property type="entry name" value="PAC DOMAIN-CONTAINING PROTEIN"/>
    <property type="match status" value="1"/>
</dbReference>
<dbReference type="SUPFAM" id="SSF55874">
    <property type="entry name" value="ATPase domain of HSP90 chaperone/DNA topoisomerase II/histidine kinase"/>
    <property type="match status" value="1"/>
</dbReference>
<dbReference type="InterPro" id="IPR003661">
    <property type="entry name" value="HisK_dim/P_dom"/>
</dbReference>
<feature type="domain" description="PAC" evidence="8">
    <location>
        <begin position="473"/>
        <end position="525"/>
    </location>
</feature>
<dbReference type="InterPro" id="IPR001610">
    <property type="entry name" value="PAC"/>
</dbReference>
<evidence type="ECO:0000256" key="1">
    <source>
        <dbReference type="ARBA" id="ARBA00000085"/>
    </source>
</evidence>
<keyword evidence="5 9" id="KW-0418">Kinase</keyword>
<feature type="domain" description="PAS" evidence="7">
    <location>
        <begin position="269"/>
        <end position="341"/>
    </location>
</feature>
<feature type="domain" description="Histidine kinase" evidence="6">
    <location>
        <begin position="664"/>
        <end position="872"/>
    </location>
</feature>
<feature type="domain" description="PAS" evidence="7">
    <location>
        <begin position="526"/>
        <end position="597"/>
    </location>
</feature>
<dbReference type="SMART" id="SM00091">
    <property type="entry name" value="PAS"/>
    <property type="match status" value="5"/>
</dbReference>
<dbReference type="PANTHER" id="PTHR43304">
    <property type="entry name" value="PHYTOCHROME-LIKE PROTEIN CPH1"/>
    <property type="match status" value="1"/>
</dbReference>
<comment type="caution">
    <text evidence="9">The sequence shown here is derived from an EMBL/GenBank/DDBJ whole genome shotgun (WGS) entry which is preliminary data.</text>
</comment>
<dbReference type="NCBIfam" id="TIGR00229">
    <property type="entry name" value="sensory_box"/>
    <property type="match status" value="5"/>
</dbReference>
<dbReference type="Pfam" id="PF08448">
    <property type="entry name" value="PAS_4"/>
    <property type="match status" value="3"/>
</dbReference>
<reference evidence="9 10" key="1">
    <citation type="journal article" date="2015" name="Genome Announc.">
        <title>Draft genome sequence of a Halorubrum H3 strain isolated from the burlinskoye salt lake (Altai Krai, Russia).</title>
        <authorList>
            <person name="Rozanov A.S."/>
            <person name="Bryanskaya A.V."/>
            <person name="Malup T.K."/>
            <person name="Kotenko A.V."/>
            <person name="Peltek S.E."/>
        </authorList>
    </citation>
    <scope>NUCLEOTIDE SEQUENCE [LARGE SCALE GENOMIC DNA]</scope>
    <source>
        <strain evidence="9 10">H3</strain>
    </source>
</reference>
<evidence type="ECO:0000256" key="3">
    <source>
        <dbReference type="ARBA" id="ARBA00022553"/>
    </source>
</evidence>
<feature type="domain" description="PAS" evidence="7">
    <location>
        <begin position="145"/>
        <end position="187"/>
    </location>
</feature>
<dbReference type="OrthoDB" id="3369at2157"/>
<feature type="domain" description="PAC" evidence="8">
    <location>
        <begin position="217"/>
        <end position="268"/>
    </location>
</feature>
<proteinExistence type="predicted"/>
<comment type="catalytic activity">
    <reaction evidence="1">
        <text>ATP + protein L-histidine = ADP + protein N-phospho-L-histidine.</text>
        <dbReference type="EC" id="2.7.13.3"/>
    </reaction>
</comment>
<dbReference type="InterPro" id="IPR052162">
    <property type="entry name" value="Sensor_kinase/Photoreceptor"/>
</dbReference>
<feature type="domain" description="PAS" evidence="7">
    <location>
        <begin position="399"/>
        <end position="470"/>
    </location>
</feature>
<dbReference type="Gene3D" id="2.10.70.100">
    <property type="match status" value="1"/>
</dbReference>
<dbReference type="PRINTS" id="PR00344">
    <property type="entry name" value="BCTRLSENSOR"/>
</dbReference>
<dbReference type="InterPro" id="IPR004358">
    <property type="entry name" value="Sig_transdc_His_kin-like_C"/>
</dbReference>